<feature type="region of interest" description="Disordered" evidence="7">
    <location>
        <begin position="198"/>
        <end position="257"/>
    </location>
</feature>
<feature type="transmembrane region" description="Helical" evidence="8">
    <location>
        <begin position="121"/>
        <end position="145"/>
    </location>
</feature>
<dbReference type="InterPro" id="IPR005524">
    <property type="entry name" value="DUF318"/>
</dbReference>
<dbReference type="InterPro" id="IPR052923">
    <property type="entry name" value="UPF0718"/>
</dbReference>
<protein>
    <submittedName>
        <fullName evidence="9">Permease</fullName>
    </submittedName>
</protein>
<feature type="transmembrane region" description="Helical" evidence="8">
    <location>
        <begin position="46"/>
        <end position="68"/>
    </location>
</feature>
<dbReference type="RefSeq" id="WP_378091821.1">
    <property type="nucleotide sequence ID" value="NZ_JBHSEP010000001.1"/>
</dbReference>
<evidence type="ECO:0000256" key="8">
    <source>
        <dbReference type="SAM" id="Phobius"/>
    </source>
</evidence>
<keyword evidence="4 8" id="KW-0812">Transmembrane</keyword>
<evidence type="ECO:0000256" key="7">
    <source>
        <dbReference type="SAM" id="MobiDB-lite"/>
    </source>
</evidence>
<feature type="transmembrane region" description="Helical" evidence="8">
    <location>
        <begin position="6"/>
        <end position="26"/>
    </location>
</feature>
<evidence type="ECO:0000313" key="9">
    <source>
        <dbReference type="EMBL" id="MFC4597072.1"/>
    </source>
</evidence>
<dbReference type="PANTHER" id="PTHR34184:SF4">
    <property type="entry name" value="UPF0718 PROTEIN YCGR"/>
    <property type="match status" value="1"/>
</dbReference>
<feature type="transmembrane region" description="Helical" evidence="8">
    <location>
        <begin position="369"/>
        <end position="388"/>
    </location>
</feature>
<sequence length="394" mass="43442">MPNGWMKLATAAASVVCAVLLVLIFFGRDLGDWTLDNARLQNFKIIFISIILEALPFLLIGVVVSALLQAFVSDELVRKITPRHPIPGVLFGSLLGIVLPLCECGMIPIVRRLIRKGLPAYIGLIYIVAGPIINPVVFGATFQAFRMNESLAYSRFYLAFVVSVALGLILYDRLKQSPLKSDRSKPSAGEIAHGYAAQAQRGQNGHASDHDSLHGQHAHHGHHHDHHHDHHDDHHHGHHHGHDHGHDHHHSKGGRTPFFRKLASTPSHIAEEFFEMGKYLILGSLITGLMQTFITRSSFAAVADHELLSHLFMMAFAYVLSLCSTSDAFVAASFNNLFPPAALLSFLVLGPMLDLKNTLMMLAVFRKKFVLKFSLLIAALVLIGSIAFDRLGLV</sequence>
<dbReference type="Proteomes" id="UP001596028">
    <property type="component" value="Unassembled WGS sequence"/>
</dbReference>
<reference evidence="10" key="1">
    <citation type="journal article" date="2019" name="Int. J. Syst. Evol. Microbiol.">
        <title>The Global Catalogue of Microorganisms (GCM) 10K type strain sequencing project: providing services to taxonomists for standard genome sequencing and annotation.</title>
        <authorList>
            <consortium name="The Broad Institute Genomics Platform"/>
            <consortium name="The Broad Institute Genome Sequencing Center for Infectious Disease"/>
            <person name="Wu L."/>
            <person name="Ma J."/>
        </authorList>
    </citation>
    <scope>NUCLEOTIDE SEQUENCE [LARGE SCALE GENOMIC DNA]</scope>
    <source>
        <strain evidence="10">CCUG 49571</strain>
    </source>
</reference>
<feature type="transmembrane region" description="Helical" evidence="8">
    <location>
        <begin position="337"/>
        <end position="357"/>
    </location>
</feature>
<dbReference type="PANTHER" id="PTHR34184">
    <property type="entry name" value="UPF0718 PROTEIN YCGR"/>
    <property type="match status" value="1"/>
</dbReference>
<keyword evidence="3" id="KW-1003">Cell membrane</keyword>
<dbReference type="EMBL" id="JBHSEP010000001">
    <property type="protein sequence ID" value="MFC4597072.1"/>
    <property type="molecule type" value="Genomic_DNA"/>
</dbReference>
<evidence type="ECO:0000256" key="1">
    <source>
        <dbReference type="ARBA" id="ARBA00004651"/>
    </source>
</evidence>
<feature type="transmembrane region" description="Helical" evidence="8">
    <location>
        <begin position="151"/>
        <end position="171"/>
    </location>
</feature>
<keyword evidence="10" id="KW-1185">Reference proteome</keyword>
<feature type="compositionally biased region" description="Basic residues" evidence="7">
    <location>
        <begin position="216"/>
        <end position="229"/>
    </location>
</feature>
<feature type="transmembrane region" description="Helical" evidence="8">
    <location>
        <begin position="88"/>
        <end position="109"/>
    </location>
</feature>
<evidence type="ECO:0000256" key="5">
    <source>
        <dbReference type="ARBA" id="ARBA00022989"/>
    </source>
</evidence>
<keyword evidence="5 8" id="KW-1133">Transmembrane helix</keyword>
<name>A0ABV9F605_9BACL</name>
<proteinExistence type="inferred from homology"/>
<evidence type="ECO:0000256" key="2">
    <source>
        <dbReference type="ARBA" id="ARBA00006386"/>
    </source>
</evidence>
<evidence type="ECO:0000256" key="6">
    <source>
        <dbReference type="ARBA" id="ARBA00023136"/>
    </source>
</evidence>
<accession>A0ABV9F605</accession>
<comment type="similarity">
    <text evidence="2">Belongs to the UPF0718 family.</text>
</comment>
<comment type="subcellular location">
    <subcellularLocation>
        <location evidence="1">Cell membrane</location>
        <topology evidence="1">Multi-pass membrane protein</topology>
    </subcellularLocation>
</comment>
<organism evidence="9 10">
    <name type="scientific">Cohnella hongkongensis</name>
    <dbReference type="NCBI Taxonomy" id="178337"/>
    <lineage>
        <taxon>Bacteria</taxon>
        <taxon>Bacillati</taxon>
        <taxon>Bacillota</taxon>
        <taxon>Bacilli</taxon>
        <taxon>Bacillales</taxon>
        <taxon>Paenibacillaceae</taxon>
        <taxon>Cohnella</taxon>
    </lineage>
</organism>
<dbReference type="Pfam" id="PF03773">
    <property type="entry name" value="ArsP_1"/>
    <property type="match status" value="1"/>
</dbReference>
<evidence type="ECO:0000256" key="4">
    <source>
        <dbReference type="ARBA" id="ARBA00022692"/>
    </source>
</evidence>
<evidence type="ECO:0000256" key="3">
    <source>
        <dbReference type="ARBA" id="ARBA00022475"/>
    </source>
</evidence>
<feature type="compositionally biased region" description="Basic residues" evidence="7">
    <location>
        <begin position="236"/>
        <end position="253"/>
    </location>
</feature>
<evidence type="ECO:0000313" key="10">
    <source>
        <dbReference type="Proteomes" id="UP001596028"/>
    </source>
</evidence>
<gene>
    <name evidence="9" type="ORF">ACFO3S_02370</name>
</gene>
<keyword evidence="6 8" id="KW-0472">Membrane</keyword>
<comment type="caution">
    <text evidence="9">The sequence shown here is derived from an EMBL/GenBank/DDBJ whole genome shotgun (WGS) entry which is preliminary data.</text>
</comment>